<dbReference type="Pfam" id="PF23869">
    <property type="entry name" value="Beta-prop_WDR75_1st"/>
    <property type="match status" value="1"/>
</dbReference>
<dbReference type="InterPro" id="IPR036322">
    <property type="entry name" value="WD40_repeat_dom_sf"/>
</dbReference>
<dbReference type="PROSITE" id="PS50294">
    <property type="entry name" value="WD_REPEATS_REGION"/>
    <property type="match status" value="1"/>
</dbReference>
<dbReference type="InterPro" id="IPR001680">
    <property type="entry name" value="WD40_rpt"/>
</dbReference>
<evidence type="ECO:0000256" key="7">
    <source>
        <dbReference type="PROSITE-ProRule" id="PRU00221"/>
    </source>
</evidence>
<sequence>MITGGENLVSFPPSFSNDSKKLLVCTGSTISVFSTTTGLLITELEGHTSLVTSIVVVPVETAAVRVACFCWTASLDGTIRYWDFSTSELVKTIEINHPIYSMVIPNVASSLFGSKSGKQSKLHAFISVECFSKHTYQHEGLQGQIHICDLTHSRLVGGILTETQKPESIILSPSNEYLGIVNKRRIHIWSIPQREMNFNSIKMIKLHHTKTFKSLAFHPTERIIAGGDVTGRILVWRVFGSKTFFGKKRISEGKHDDDADSSPSTWHWHSSQVNFLAFSSDGTYLYSGAKEGVIVVWQLENGIKNFKPRFGSPLLYFSESVDLSTCYVSCADNQIHVLKMPQMEITKTIAGIKLPFSCPEINDLSSTGFAFDRSSGLIALRAENYYVQFFSLFNNLELFQLQVIQRNYQPVDDVTIIIHILALSSDGSVMGTVHTTLPEEDVGGSTTLKFWSRVSSAEKGYNLSTVIHEPHREAGISAVVFHPNNDIAVSTSHGGDFKVWVHSTSKQKQFVQKYGWRCQSIGSYKKKPLSAAAFSTDGSVLAIAAETVVTLWDPLTNVLISIIGDTSARITELCFVGSSGYVLTTCQGSEPKLTLWSLSNLSIHWSYKFAVESVSCIEDGSFFAVLILIPKSIKPNKNFQDGFILLFDVHQPVPNATWSVKKANGGRISFIQDRESEGGQGQSPMLAFINAHHEYIIFDPFNNRKCLISRKTLETNSSLEKSDFGYASIYGELPEFDLKKDKIPAISYMSSERPWETIFSGSSHQLPSMTKLCTSFFESLLEKRPSVSLE</sequence>
<keyword evidence="5" id="KW-0677">Repeat</keyword>
<evidence type="ECO:0000256" key="2">
    <source>
        <dbReference type="ARBA" id="ARBA00022517"/>
    </source>
</evidence>
<keyword evidence="10" id="KW-1185">Reference proteome</keyword>
<dbReference type="Pfam" id="PF23769">
    <property type="entry name" value="Beta-prop_WDR75_2nd"/>
    <property type="match status" value="1"/>
</dbReference>
<keyword evidence="6" id="KW-0539">Nucleus</keyword>
<name>A0A0K9PA35_ZOSMR</name>
<dbReference type="OMA" id="WILNTRI"/>
<evidence type="ECO:0000256" key="6">
    <source>
        <dbReference type="ARBA" id="ARBA00023242"/>
    </source>
</evidence>
<comment type="caution">
    <text evidence="9">The sequence shown here is derived from an EMBL/GenBank/DDBJ whole genome shotgun (WGS) entry which is preliminary data.</text>
</comment>
<keyword evidence="2" id="KW-0690">Ribosome biogenesis</keyword>
<evidence type="ECO:0000256" key="1">
    <source>
        <dbReference type="ARBA" id="ARBA00004604"/>
    </source>
</evidence>
<dbReference type="Gene3D" id="2.130.10.10">
    <property type="entry name" value="YVTN repeat-like/Quinoprotein amine dehydrogenase"/>
    <property type="match status" value="3"/>
</dbReference>
<dbReference type="AlphaFoldDB" id="A0A0K9PA35"/>
<dbReference type="InterPro" id="IPR057644">
    <property type="entry name" value="Beta-prop_WDR75_2nd"/>
</dbReference>
<dbReference type="STRING" id="29655.A0A0K9PA35"/>
<dbReference type="PROSITE" id="PS50082">
    <property type="entry name" value="WD_REPEATS_2"/>
    <property type="match status" value="2"/>
</dbReference>
<evidence type="ECO:0000256" key="5">
    <source>
        <dbReference type="ARBA" id="ARBA00022737"/>
    </source>
</evidence>
<evidence type="ECO:0000256" key="3">
    <source>
        <dbReference type="ARBA" id="ARBA00022552"/>
    </source>
</evidence>
<keyword evidence="3" id="KW-0698">rRNA processing</keyword>
<evidence type="ECO:0000313" key="10">
    <source>
        <dbReference type="Proteomes" id="UP000036987"/>
    </source>
</evidence>
<evidence type="ECO:0000313" key="9">
    <source>
        <dbReference type="EMBL" id="KMZ65834.1"/>
    </source>
</evidence>
<reference evidence="10" key="1">
    <citation type="journal article" date="2016" name="Nature">
        <title>The genome of the seagrass Zostera marina reveals angiosperm adaptation to the sea.</title>
        <authorList>
            <person name="Olsen J.L."/>
            <person name="Rouze P."/>
            <person name="Verhelst B."/>
            <person name="Lin Y.-C."/>
            <person name="Bayer T."/>
            <person name="Collen J."/>
            <person name="Dattolo E."/>
            <person name="De Paoli E."/>
            <person name="Dittami S."/>
            <person name="Maumus F."/>
            <person name="Michel G."/>
            <person name="Kersting A."/>
            <person name="Lauritano C."/>
            <person name="Lohaus R."/>
            <person name="Toepel M."/>
            <person name="Tonon T."/>
            <person name="Vanneste K."/>
            <person name="Amirebrahimi M."/>
            <person name="Brakel J."/>
            <person name="Bostroem C."/>
            <person name="Chovatia M."/>
            <person name="Grimwood J."/>
            <person name="Jenkins J.W."/>
            <person name="Jueterbock A."/>
            <person name="Mraz A."/>
            <person name="Stam W.T."/>
            <person name="Tice H."/>
            <person name="Bornberg-Bauer E."/>
            <person name="Green P.J."/>
            <person name="Pearson G.A."/>
            <person name="Procaccini G."/>
            <person name="Duarte C.M."/>
            <person name="Schmutz J."/>
            <person name="Reusch T.B.H."/>
            <person name="Van de Peer Y."/>
        </authorList>
    </citation>
    <scope>NUCLEOTIDE SEQUENCE [LARGE SCALE GENOMIC DNA]</scope>
    <source>
        <strain evidence="10">cv. Finnish</strain>
    </source>
</reference>
<feature type="domain" description="WD repeat-containing protein 75 second beta-propeller" evidence="8">
    <location>
        <begin position="380"/>
        <end position="613"/>
    </location>
</feature>
<dbReference type="SUPFAM" id="SSF50978">
    <property type="entry name" value="WD40 repeat-like"/>
    <property type="match status" value="2"/>
</dbReference>
<feature type="repeat" description="WD" evidence="7">
    <location>
        <begin position="72"/>
        <end position="92"/>
    </location>
</feature>
<proteinExistence type="predicted"/>
<dbReference type="Proteomes" id="UP000036987">
    <property type="component" value="Unassembled WGS sequence"/>
</dbReference>
<dbReference type="InterPro" id="IPR015943">
    <property type="entry name" value="WD40/YVTN_repeat-like_dom_sf"/>
</dbReference>
<feature type="repeat" description="WD" evidence="7">
    <location>
        <begin position="266"/>
        <end position="302"/>
    </location>
</feature>
<gene>
    <name evidence="9" type="ORF">ZOSMA_30G01140</name>
</gene>
<evidence type="ECO:0000259" key="8">
    <source>
        <dbReference type="Pfam" id="PF23769"/>
    </source>
</evidence>
<dbReference type="SMART" id="SM00320">
    <property type="entry name" value="WD40"/>
    <property type="match status" value="6"/>
</dbReference>
<dbReference type="PANTHER" id="PTHR45176">
    <property type="entry name" value="TRANSDUCIN FAMILY PROTEIN / WD-40 REPEAT FAMILY PROTEIN-RELATED"/>
    <property type="match status" value="1"/>
</dbReference>
<dbReference type="PANTHER" id="PTHR45176:SF1">
    <property type="entry name" value="TRANSDUCIN FAMILY PROTEIN _ WD-40 REPEAT FAMILY PROTEIN-RELATED"/>
    <property type="match status" value="1"/>
</dbReference>
<protein>
    <submittedName>
        <fullName evidence="9">WD repeat-containing protein</fullName>
    </submittedName>
</protein>
<accession>A0A0K9PA35</accession>
<comment type="subcellular location">
    <subcellularLocation>
        <location evidence="1">Nucleus</location>
        <location evidence="1">Nucleolus</location>
    </subcellularLocation>
</comment>
<evidence type="ECO:0000256" key="4">
    <source>
        <dbReference type="ARBA" id="ARBA00022574"/>
    </source>
</evidence>
<dbReference type="SUPFAM" id="SSF50960">
    <property type="entry name" value="TolB, C-terminal domain"/>
    <property type="match status" value="1"/>
</dbReference>
<dbReference type="OrthoDB" id="735781at2759"/>
<keyword evidence="4 7" id="KW-0853">WD repeat</keyword>
<dbReference type="EMBL" id="LFYR01001011">
    <property type="protein sequence ID" value="KMZ65834.1"/>
    <property type="molecule type" value="Genomic_DNA"/>
</dbReference>
<organism evidence="9 10">
    <name type="scientific">Zostera marina</name>
    <name type="common">Eelgrass</name>
    <dbReference type="NCBI Taxonomy" id="29655"/>
    <lineage>
        <taxon>Eukaryota</taxon>
        <taxon>Viridiplantae</taxon>
        <taxon>Streptophyta</taxon>
        <taxon>Embryophyta</taxon>
        <taxon>Tracheophyta</taxon>
        <taxon>Spermatophyta</taxon>
        <taxon>Magnoliopsida</taxon>
        <taxon>Liliopsida</taxon>
        <taxon>Zosteraceae</taxon>
        <taxon>Zostera</taxon>
    </lineage>
</organism>